<dbReference type="Pfam" id="PF08207">
    <property type="entry name" value="EFP_N"/>
    <property type="match status" value="1"/>
</dbReference>
<sequence>MPRINELKKGDVVEINDAPHIVKTYEVRNPSSRGASTMYKVRFNNLKTGTKVDETFKGEDVVKELECPKVPVMFSFVDGDSYVFMNNEDYSQYFLPESALEDEKKYLTEGLSGITAILLDEAILTIELPTHVTLEITETTPGTKATGAGRTKLAVLSTGYEVQVPEFIEPYEQVKISTLTGKFLSRA</sequence>
<dbReference type="GO" id="GO:0043043">
    <property type="term" value="P:peptide biosynthetic process"/>
    <property type="evidence" value="ECO:0007669"/>
    <property type="project" value="InterPro"/>
</dbReference>
<dbReference type="PANTHER" id="PTHR30053:SF14">
    <property type="entry name" value="TRANSLATION ELONGATION FACTOR KOW-LIKE DOMAIN-CONTAINING PROTEIN"/>
    <property type="match status" value="1"/>
</dbReference>
<dbReference type="PANTHER" id="PTHR30053">
    <property type="entry name" value="ELONGATION FACTOR P"/>
    <property type="match status" value="1"/>
</dbReference>
<dbReference type="SUPFAM" id="SSF50249">
    <property type="entry name" value="Nucleic acid-binding proteins"/>
    <property type="match status" value="2"/>
</dbReference>
<dbReference type="EMBL" id="UOFB01000297">
    <property type="protein sequence ID" value="VAW48849.1"/>
    <property type="molecule type" value="Genomic_DNA"/>
</dbReference>
<feature type="domain" description="Translation elongation factor P/YeiP central" evidence="3">
    <location>
        <begin position="69"/>
        <end position="124"/>
    </location>
</feature>
<keyword evidence="4" id="KW-0648">Protein biosynthesis</keyword>
<dbReference type="CDD" id="cd04470">
    <property type="entry name" value="S1_EF-P_repeat_1"/>
    <property type="match status" value="1"/>
</dbReference>
<dbReference type="InterPro" id="IPR008991">
    <property type="entry name" value="Translation_prot_SH3-like_sf"/>
</dbReference>
<dbReference type="SMART" id="SM00841">
    <property type="entry name" value="Elong-fact-P_C"/>
    <property type="match status" value="1"/>
</dbReference>
<dbReference type="InterPro" id="IPR012340">
    <property type="entry name" value="NA-bd_OB-fold"/>
</dbReference>
<organism evidence="4">
    <name type="scientific">hydrothermal vent metagenome</name>
    <dbReference type="NCBI Taxonomy" id="652676"/>
    <lineage>
        <taxon>unclassified sequences</taxon>
        <taxon>metagenomes</taxon>
        <taxon>ecological metagenomes</taxon>
    </lineage>
</organism>
<dbReference type="Pfam" id="PF01132">
    <property type="entry name" value="EFP"/>
    <property type="match status" value="1"/>
</dbReference>
<dbReference type="InterPro" id="IPR014722">
    <property type="entry name" value="Rib_uL2_dom2"/>
</dbReference>
<evidence type="ECO:0000256" key="1">
    <source>
        <dbReference type="ARBA" id="ARBA00009479"/>
    </source>
</evidence>
<evidence type="ECO:0000259" key="2">
    <source>
        <dbReference type="SMART" id="SM00841"/>
    </source>
</evidence>
<protein>
    <submittedName>
        <fullName evidence="4">Elongation factor P-like protein</fullName>
    </submittedName>
</protein>
<dbReference type="PIRSF" id="PIRSF005901">
    <property type="entry name" value="EF-P"/>
    <property type="match status" value="1"/>
</dbReference>
<evidence type="ECO:0000259" key="3">
    <source>
        <dbReference type="SMART" id="SM01185"/>
    </source>
</evidence>
<reference evidence="4" key="1">
    <citation type="submission" date="2018-06" db="EMBL/GenBank/DDBJ databases">
        <authorList>
            <person name="Zhirakovskaya E."/>
        </authorList>
    </citation>
    <scope>NUCLEOTIDE SEQUENCE</scope>
</reference>
<dbReference type="Gene3D" id="2.30.30.30">
    <property type="match status" value="1"/>
</dbReference>
<comment type="similarity">
    <text evidence="1">Belongs to the elongation factor P family.</text>
</comment>
<dbReference type="SMART" id="SM01185">
    <property type="entry name" value="EFP"/>
    <property type="match status" value="1"/>
</dbReference>
<dbReference type="GO" id="GO:0005829">
    <property type="term" value="C:cytosol"/>
    <property type="evidence" value="ECO:0007669"/>
    <property type="project" value="UniProtKB-ARBA"/>
</dbReference>
<proteinExistence type="inferred from homology"/>
<dbReference type="AlphaFoldDB" id="A0A3B0WHE9"/>
<dbReference type="InterPro" id="IPR020599">
    <property type="entry name" value="Transl_elong_fac_P/YeiP"/>
</dbReference>
<dbReference type="InterPro" id="IPR001059">
    <property type="entry name" value="Transl_elong_P/YeiP_cen"/>
</dbReference>
<feature type="domain" description="Elongation factor P C-terminal" evidence="2">
    <location>
        <begin position="132"/>
        <end position="186"/>
    </location>
</feature>
<gene>
    <name evidence="4" type="ORF">MNBD_GAMMA04-710</name>
</gene>
<dbReference type="SUPFAM" id="SSF50104">
    <property type="entry name" value="Translation proteins SH3-like domain"/>
    <property type="match status" value="1"/>
</dbReference>
<dbReference type="Pfam" id="PF09285">
    <property type="entry name" value="Elong-fact-P_C"/>
    <property type="match status" value="1"/>
</dbReference>
<evidence type="ECO:0000313" key="4">
    <source>
        <dbReference type="EMBL" id="VAW48849.1"/>
    </source>
</evidence>
<accession>A0A3B0WHE9</accession>
<keyword evidence="4" id="KW-0251">Elongation factor</keyword>
<dbReference type="GO" id="GO:0003746">
    <property type="term" value="F:translation elongation factor activity"/>
    <property type="evidence" value="ECO:0007669"/>
    <property type="project" value="UniProtKB-KW"/>
</dbReference>
<dbReference type="Gene3D" id="2.40.50.140">
    <property type="entry name" value="Nucleic acid-binding proteins"/>
    <property type="match status" value="2"/>
</dbReference>
<dbReference type="FunFam" id="2.40.50.140:FF:000004">
    <property type="entry name" value="Elongation factor P"/>
    <property type="match status" value="1"/>
</dbReference>
<dbReference type="InterPro" id="IPR013185">
    <property type="entry name" value="Transl_elong_KOW-like"/>
</dbReference>
<name>A0A3B0WHE9_9ZZZZ</name>
<dbReference type="InterPro" id="IPR015365">
    <property type="entry name" value="Elong-fact-P_C"/>
</dbReference>